<evidence type="ECO:0000256" key="2">
    <source>
        <dbReference type="ARBA" id="ARBA00023015"/>
    </source>
</evidence>
<name>A0A0C5VHP6_9GAMM</name>
<comment type="similarity">
    <text evidence="1">Belongs to the LysR transcriptional regulatory family.</text>
</comment>
<accession>A0A0C5VHP6</accession>
<dbReference type="InterPro" id="IPR036388">
    <property type="entry name" value="WH-like_DNA-bd_sf"/>
</dbReference>
<keyword evidence="3" id="KW-0238">DNA-binding</keyword>
<dbReference type="RefSeq" id="WP_044615838.1">
    <property type="nucleotide sequence ID" value="NZ_CP007142.1"/>
</dbReference>
<dbReference type="PANTHER" id="PTHR30537">
    <property type="entry name" value="HTH-TYPE TRANSCRIPTIONAL REGULATOR"/>
    <property type="match status" value="1"/>
</dbReference>
<dbReference type="InterPro" id="IPR036390">
    <property type="entry name" value="WH_DNA-bd_sf"/>
</dbReference>
<evidence type="ECO:0000313" key="7">
    <source>
        <dbReference type="Proteomes" id="UP000032266"/>
    </source>
</evidence>
<dbReference type="Pfam" id="PF03466">
    <property type="entry name" value="LysR_substrate"/>
    <property type="match status" value="1"/>
</dbReference>
<reference evidence="6 7" key="1">
    <citation type="submission" date="2014-01" db="EMBL/GenBank/DDBJ databases">
        <title>Full genme sequencing of cellulolytic bacterium Gynuella sunshinyii YC6258T gen. nov., sp. nov.</title>
        <authorList>
            <person name="Khan H."/>
            <person name="Chung E.J."/>
            <person name="Chung Y.R."/>
        </authorList>
    </citation>
    <scope>NUCLEOTIDE SEQUENCE [LARGE SCALE GENOMIC DNA]</scope>
    <source>
        <strain evidence="6 7">YC6258</strain>
    </source>
</reference>
<dbReference type="SUPFAM" id="SSF46785">
    <property type="entry name" value="Winged helix' DNA-binding domain"/>
    <property type="match status" value="1"/>
</dbReference>
<dbReference type="GO" id="GO:0006351">
    <property type="term" value="P:DNA-templated transcription"/>
    <property type="evidence" value="ECO:0007669"/>
    <property type="project" value="TreeGrafter"/>
</dbReference>
<dbReference type="PRINTS" id="PR00039">
    <property type="entry name" value="HTHLYSR"/>
</dbReference>
<dbReference type="AlphaFoldDB" id="A0A0C5VHP6"/>
<dbReference type="InterPro" id="IPR005119">
    <property type="entry name" value="LysR_subst-bd"/>
</dbReference>
<dbReference type="EMBL" id="CP007142">
    <property type="protein sequence ID" value="AJQ92878.1"/>
    <property type="molecule type" value="Genomic_DNA"/>
</dbReference>
<dbReference type="PANTHER" id="PTHR30537:SF72">
    <property type="entry name" value="LYSR FAMILY TRANSCRIPTIONAL REGULATOR"/>
    <property type="match status" value="1"/>
</dbReference>
<dbReference type="Gene3D" id="1.10.10.10">
    <property type="entry name" value="Winged helix-like DNA-binding domain superfamily/Winged helix DNA-binding domain"/>
    <property type="match status" value="1"/>
</dbReference>
<dbReference type="SUPFAM" id="SSF53850">
    <property type="entry name" value="Periplasmic binding protein-like II"/>
    <property type="match status" value="1"/>
</dbReference>
<evidence type="ECO:0000259" key="5">
    <source>
        <dbReference type="PROSITE" id="PS50931"/>
    </source>
</evidence>
<evidence type="ECO:0000313" key="6">
    <source>
        <dbReference type="EMBL" id="AJQ92878.1"/>
    </source>
</evidence>
<dbReference type="PROSITE" id="PS50931">
    <property type="entry name" value="HTH_LYSR"/>
    <property type="match status" value="1"/>
</dbReference>
<keyword evidence="4" id="KW-0804">Transcription</keyword>
<evidence type="ECO:0000256" key="1">
    <source>
        <dbReference type="ARBA" id="ARBA00009437"/>
    </source>
</evidence>
<keyword evidence="7" id="KW-1185">Reference proteome</keyword>
<dbReference type="HOGENOM" id="CLU_039613_16_3_6"/>
<proteinExistence type="inferred from homology"/>
<dbReference type="GO" id="GO:0043565">
    <property type="term" value="F:sequence-specific DNA binding"/>
    <property type="evidence" value="ECO:0007669"/>
    <property type="project" value="TreeGrafter"/>
</dbReference>
<dbReference type="InterPro" id="IPR058163">
    <property type="entry name" value="LysR-type_TF_proteobact-type"/>
</dbReference>
<dbReference type="FunFam" id="1.10.10.10:FF:000001">
    <property type="entry name" value="LysR family transcriptional regulator"/>
    <property type="match status" value="1"/>
</dbReference>
<protein>
    <submittedName>
        <fullName evidence="6">Transcriptional regulator</fullName>
    </submittedName>
</protein>
<sequence>MDRLQTLAIFQRVCEAHSFTSAAASLNLPRSTVTQAVQRLEQQLGVPLLLRTTRQVSVTAEGEVILEKARHLLSDWEELSTLFSQDTQPMGIIRVNMPSRFARLLVIPQLPEFHQRFPGIELNIGVSDIRVDMIEQGVDLLIRAGTLQDSGLIARPLPALSNITLASPDYLARFGTPESLEALQGHEMVGYVLPSSGRVEALEFRDNDGYRELVLPHPVTTNSTDAYIAAGLAGLGLVQVPVYGIIDDLKHGRLIEVLSQHPPASLPVSMLYPARRRSSRHLRVFMDWLSDVVARQIQASEAG</sequence>
<keyword evidence="2" id="KW-0805">Transcription regulation</keyword>
<feature type="domain" description="HTH lysR-type" evidence="5">
    <location>
        <begin position="1"/>
        <end position="59"/>
    </location>
</feature>
<dbReference type="InterPro" id="IPR000847">
    <property type="entry name" value="LysR_HTH_N"/>
</dbReference>
<dbReference type="Gene3D" id="3.40.190.290">
    <property type="match status" value="1"/>
</dbReference>
<dbReference type="Pfam" id="PF00126">
    <property type="entry name" value="HTH_1"/>
    <property type="match status" value="1"/>
</dbReference>
<dbReference type="Proteomes" id="UP000032266">
    <property type="component" value="Chromosome"/>
</dbReference>
<dbReference type="OrthoDB" id="9815676at2"/>
<dbReference type="CDD" id="cd08472">
    <property type="entry name" value="PBP2_CrgA_like_3"/>
    <property type="match status" value="1"/>
</dbReference>
<gene>
    <name evidence="6" type="ORF">YC6258_00828</name>
</gene>
<dbReference type="STRING" id="1445510.YC6258_00828"/>
<evidence type="ECO:0000256" key="3">
    <source>
        <dbReference type="ARBA" id="ARBA00023125"/>
    </source>
</evidence>
<evidence type="ECO:0000256" key="4">
    <source>
        <dbReference type="ARBA" id="ARBA00023163"/>
    </source>
</evidence>
<dbReference type="KEGG" id="gsn:YC6258_00828"/>
<dbReference type="GO" id="GO:0003700">
    <property type="term" value="F:DNA-binding transcription factor activity"/>
    <property type="evidence" value="ECO:0007669"/>
    <property type="project" value="InterPro"/>
</dbReference>
<organism evidence="6 7">
    <name type="scientific">Gynuella sunshinyii YC6258</name>
    <dbReference type="NCBI Taxonomy" id="1445510"/>
    <lineage>
        <taxon>Bacteria</taxon>
        <taxon>Pseudomonadati</taxon>
        <taxon>Pseudomonadota</taxon>
        <taxon>Gammaproteobacteria</taxon>
        <taxon>Oceanospirillales</taxon>
        <taxon>Saccharospirillaceae</taxon>
        <taxon>Gynuella</taxon>
    </lineage>
</organism>